<evidence type="ECO:0000256" key="1">
    <source>
        <dbReference type="ARBA" id="ARBA00043985"/>
    </source>
</evidence>
<dbReference type="PANTHER" id="PTHR31088:SF6">
    <property type="entry name" value="PHAGE SHOCK PROTEIN A"/>
    <property type="match status" value="1"/>
</dbReference>
<dbReference type="InterPro" id="IPR007157">
    <property type="entry name" value="PspA_VIPP1"/>
</dbReference>
<dbReference type="RefSeq" id="WP_150277863.1">
    <property type="nucleotide sequence ID" value="NZ_BMFF01000001.1"/>
</dbReference>
<gene>
    <name evidence="4" type="ORF">GCM10007418_00120</name>
</gene>
<evidence type="ECO:0000313" key="4">
    <source>
        <dbReference type="EMBL" id="GGC84263.1"/>
    </source>
</evidence>
<evidence type="ECO:0008006" key="6">
    <source>
        <dbReference type="Google" id="ProtNLM"/>
    </source>
</evidence>
<keyword evidence="2" id="KW-0175">Coiled coil</keyword>
<proteinExistence type="inferred from homology"/>
<evidence type="ECO:0000256" key="3">
    <source>
        <dbReference type="SAM" id="MobiDB-lite"/>
    </source>
</evidence>
<feature type="region of interest" description="Disordered" evidence="3">
    <location>
        <begin position="144"/>
        <end position="176"/>
    </location>
</feature>
<reference evidence="5" key="1">
    <citation type="journal article" date="2019" name="Int. J. Syst. Evol. Microbiol.">
        <title>The Global Catalogue of Microorganisms (GCM) 10K type strain sequencing project: providing services to taxonomists for standard genome sequencing and annotation.</title>
        <authorList>
            <consortium name="The Broad Institute Genomics Platform"/>
            <consortium name="The Broad Institute Genome Sequencing Center for Infectious Disease"/>
            <person name="Wu L."/>
            <person name="Ma J."/>
        </authorList>
    </citation>
    <scope>NUCLEOTIDE SEQUENCE [LARGE SCALE GENOMIC DNA]</scope>
    <source>
        <strain evidence="5">CGMCC 1.12482</strain>
    </source>
</reference>
<sequence length="223" mass="24232">MSESLLGRVARLVGGTFTSVVDATENVAPEVVARQAIEEVDRAIDEVRAEIGRKQANRHNANRELSSLNRRAEDLKAQIQTALQQGRDDLAEAGVNELVGIEDRLPIIESLVATTQQEEQELNRYLSGLRSKQEEMERDLQVIRDRKRADAGQLTGETGSSASGSSIERRVEKAGGAVARVKASVTGLPTGAETGDASARAELEELHRKNRVAERLAALKKEG</sequence>
<evidence type="ECO:0000256" key="2">
    <source>
        <dbReference type="SAM" id="Coils"/>
    </source>
</evidence>
<dbReference type="Proteomes" id="UP000638188">
    <property type="component" value="Unassembled WGS sequence"/>
</dbReference>
<evidence type="ECO:0000313" key="5">
    <source>
        <dbReference type="Proteomes" id="UP000638188"/>
    </source>
</evidence>
<organism evidence="4 5">
    <name type="scientific">Halopseudomonas salina</name>
    <dbReference type="NCBI Taxonomy" id="1323744"/>
    <lineage>
        <taxon>Bacteria</taxon>
        <taxon>Pseudomonadati</taxon>
        <taxon>Pseudomonadota</taxon>
        <taxon>Gammaproteobacteria</taxon>
        <taxon>Pseudomonadales</taxon>
        <taxon>Pseudomonadaceae</taxon>
        <taxon>Halopseudomonas</taxon>
    </lineage>
</organism>
<feature type="coiled-coil region" evidence="2">
    <location>
        <begin position="37"/>
        <end position="85"/>
    </location>
</feature>
<dbReference type="EMBL" id="BMFF01000001">
    <property type="protein sequence ID" value="GGC84263.1"/>
    <property type="molecule type" value="Genomic_DNA"/>
</dbReference>
<dbReference type="PANTHER" id="PTHR31088">
    <property type="entry name" value="MEMBRANE-ASSOCIATED PROTEIN VIPP1, CHLOROPLASTIC"/>
    <property type="match status" value="1"/>
</dbReference>
<dbReference type="Pfam" id="PF04012">
    <property type="entry name" value="PspA_IM30"/>
    <property type="match status" value="1"/>
</dbReference>
<comment type="caution">
    <text evidence="4">The sequence shown here is derived from an EMBL/GenBank/DDBJ whole genome shotgun (WGS) entry which is preliminary data.</text>
</comment>
<comment type="similarity">
    <text evidence="1">Belongs to the PspA/Vipp/IM30 family.</text>
</comment>
<accession>A0ABQ1NT97</accession>
<keyword evidence="5" id="KW-1185">Reference proteome</keyword>
<name>A0ABQ1NT97_9GAMM</name>
<protein>
    <recommendedName>
        <fullName evidence="6">Phage shock protein A (PspA) family protein</fullName>
    </recommendedName>
</protein>